<dbReference type="OrthoDB" id="3559084at2759"/>
<protein>
    <submittedName>
        <fullName evidence="1">Uncharacterized protein</fullName>
    </submittedName>
</protein>
<name>A0A1E1KTF3_9HELO</name>
<evidence type="ECO:0000313" key="2">
    <source>
        <dbReference type="Proteomes" id="UP000178912"/>
    </source>
</evidence>
<dbReference type="PANTHER" id="PTHR40788:SF1">
    <property type="entry name" value="IPA PROTEIN"/>
    <property type="match status" value="1"/>
</dbReference>
<organism evidence="1 2">
    <name type="scientific">Rhynchosporium agropyri</name>
    <dbReference type="NCBI Taxonomy" id="914238"/>
    <lineage>
        <taxon>Eukaryota</taxon>
        <taxon>Fungi</taxon>
        <taxon>Dikarya</taxon>
        <taxon>Ascomycota</taxon>
        <taxon>Pezizomycotina</taxon>
        <taxon>Leotiomycetes</taxon>
        <taxon>Helotiales</taxon>
        <taxon>Ploettnerulaceae</taxon>
        <taxon>Rhynchosporium</taxon>
    </lineage>
</organism>
<sequence length="235" mass="26533">MADFMNVPSQKAARFTDDSWLKRSRNERDKMNRIWAELGEQHMRTLKHIGIGSEDTQSDMKFFSFANSSEHLAEVTQQEDDILAKIATKAVEQAAKENRKIDKAALQTHWGEEKEPLFEASGPKVKPKTRGPTETLAVNKRALSVFKAKFPGDNLEDRSRAIDWDVFVNAMSEEGVGFIARHSVGASAYTLEPNEKSLWVSKRAISFHKPHPEHVIDAITVMAHGKRMAKWFGLG</sequence>
<keyword evidence="2" id="KW-1185">Reference proteome</keyword>
<dbReference type="Proteomes" id="UP000178912">
    <property type="component" value="Unassembled WGS sequence"/>
</dbReference>
<accession>A0A1E1KTF3</accession>
<reference evidence="2" key="1">
    <citation type="submission" date="2016-03" db="EMBL/GenBank/DDBJ databases">
        <authorList>
            <person name="Guldener U."/>
        </authorList>
    </citation>
    <scope>NUCLEOTIDE SEQUENCE [LARGE SCALE GENOMIC DNA]</scope>
    <source>
        <strain evidence="2">04CH-RAC-A.6.1</strain>
    </source>
</reference>
<gene>
    <name evidence="1" type="ORF">RAG0_09030</name>
</gene>
<dbReference type="PANTHER" id="PTHR40788">
    <property type="entry name" value="CLR5 DOMAIN-CONTAINING PROTEIN-RELATED"/>
    <property type="match status" value="1"/>
</dbReference>
<dbReference type="AlphaFoldDB" id="A0A1E1KTF3"/>
<proteinExistence type="predicted"/>
<dbReference type="EMBL" id="FJUX01000051">
    <property type="protein sequence ID" value="CZT01355.1"/>
    <property type="molecule type" value="Genomic_DNA"/>
</dbReference>
<evidence type="ECO:0000313" key="1">
    <source>
        <dbReference type="EMBL" id="CZT01355.1"/>
    </source>
</evidence>